<dbReference type="PANTHER" id="PTHR12599">
    <property type="entry name" value="PTERIN-4-ALPHA-CARBINOLAMINE DEHYDRATASE"/>
    <property type="match status" value="1"/>
</dbReference>
<gene>
    <name evidence="5" type="ORF">GETHPA_02340</name>
</gene>
<evidence type="ECO:0000313" key="5">
    <source>
        <dbReference type="EMBL" id="GLH68701.1"/>
    </source>
</evidence>
<evidence type="ECO:0000256" key="1">
    <source>
        <dbReference type="ARBA" id="ARBA00001554"/>
    </source>
</evidence>
<evidence type="ECO:0000313" key="6">
    <source>
        <dbReference type="Proteomes" id="UP001165089"/>
    </source>
</evidence>
<evidence type="ECO:0000256" key="2">
    <source>
        <dbReference type="ARBA" id="ARBA00006472"/>
    </source>
</evidence>
<dbReference type="Gene3D" id="3.30.1360.20">
    <property type="entry name" value="Transcriptional coactivator/pterin dehydratase"/>
    <property type="match status" value="1"/>
</dbReference>
<dbReference type="RefSeq" id="WP_285722279.1">
    <property type="nucleotide sequence ID" value="NZ_BSDD01000001.1"/>
</dbReference>
<protein>
    <recommendedName>
        <fullName evidence="3">4a-hydroxytetrahydrobiopterin dehydratase</fullName>
        <ecNumber evidence="3">4.2.1.96</ecNumber>
    </recommendedName>
</protein>
<organism evidence="5 6">
    <name type="scientific">Geothrix rubra</name>
    <dbReference type="NCBI Taxonomy" id="2927977"/>
    <lineage>
        <taxon>Bacteria</taxon>
        <taxon>Pseudomonadati</taxon>
        <taxon>Acidobacteriota</taxon>
        <taxon>Holophagae</taxon>
        <taxon>Holophagales</taxon>
        <taxon>Holophagaceae</taxon>
        <taxon>Geothrix</taxon>
    </lineage>
</organism>
<dbReference type="EMBL" id="BSDD01000001">
    <property type="protein sequence ID" value="GLH68701.1"/>
    <property type="molecule type" value="Genomic_DNA"/>
</dbReference>
<dbReference type="EC" id="4.2.1.96" evidence="3"/>
<sequence length="83" mass="9222">MTWIERDGALHREIKTPDFLTAYRLVGALVAPAEALNHHPDLELGWGYVRIRLTTHDAGGVTDLDRRLAADFDKVIDASVALL</sequence>
<proteinExistence type="inferred from homology"/>
<accession>A0ABQ5Q2P1</accession>
<comment type="catalytic activity">
    <reaction evidence="1">
        <text>(4aS,6R)-4a-hydroxy-L-erythro-5,6,7,8-tetrahydrobiopterin = (6R)-L-erythro-6,7-dihydrobiopterin + H2O</text>
        <dbReference type="Rhea" id="RHEA:11920"/>
        <dbReference type="ChEBI" id="CHEBI:15377"/>
        <dbReference type="ChEBI" id="CHEBI:15642"/>
        <dbReference type="ChEBI" id="CHEBI:43120"/>
        <dbReference type="EC" id="4.2.1.96"/>
    </reaction>
</comment>
<comment type="caution">
    <text evidence="5">The sequence shown here is derived from an EMBL/GenBank/DDBJ whole genome shotgun (WGS) entry which is preliminary data.</text>
</comment>
<evidence type="ECO:0000256" key="4">
    <source>
        <dbReference type="ARBA" id="ARBA00023239"/>
    </source>
</evidence>
<dbReference type="InterPro" id="IPR036428">
    <property type="entry name" value="PCD_sf"/>
</dbReference>
<keyword evidence="4" id="KW-0456">Lyase</keyword>
<dbReference type="Pfam" id="PF01329">
    <property type="entry name" value="Pterin_4a"/>
    <property type="match status" value="1"/>
</dbReference>
<dbReference type="CDD" id="cd00488">
    <property type="entry name" value="PCD_DCoH"/>
    <property type="match status" value="1"/>
</dbReference>
<reference evidence="5 6" key="1">
    <citation type="journal article" date="2023" name="Antonie Van Leeuwenhoek">
        <title>Mesoterricola silvestris gen. nov., sp. nov., Mesoterricola sediminis sp. nov., Geothrix oryzae sp. nov., Geothrix edaphica sp. nov., Geothrix rubra sp. nov., and Geothrix limicola sp. nov., six novel members of Acidobacteriota isolated from soils.</title>
        <authorList>
            <person name="Itoh H."/>
            <person name="Sugisawa Y."/>
            <person name="Mise K."/>
            <person name="Xu Z."/>
            <person name="Kuniyasu M."/>
            <person name="Ushijima N."/>
            <person name="Kawano K."/>
            <person name="Kobayashi E."/>
            <person name="Shiratori Y."/>
            <person name="Masuda Y."/>
            <person name="Senoo K."/>
        </authorList>
    </citation>
    <scope>NUCLEOTIDE SEQUENCE [LARGE SCALE GENOMIC DNA]</scope>
    <source>
        <strain evidence="5 6">Red803</strain>
    </source>
</reference>
<keyword evidence="6" id="KW-1185">Reference proteome</keyword>
<name>A0ABQ5Q2P1_9BACT</name>
<dbReference type="InterPro" id="IPR001533">
    <property type="entry name" value="Pterin_deHydtase"/>
</dbReference>
<comment type="similarity">
    <text evidence="2">Belongs to the pterin-4-alpha-carbinolamine dehydratase family.</text>
</comment>
<evidence type="ECO:0000256" key="3">
    <source>
        <dbReference type="ARBA" id="ARBA00013252"/>
    </source>
</evidence>
<dbReference type="SUPFAM" id="SSF55248">
    <property type="entry name" value="PCD-like"/>
    <property type="match status" value="1"/>
</dbReference>
<dbReference type="Proteomes" id="UP001165089">
    <property type="component" value="Unassembled WGS sequence"/>
</dbReference>
<dbReference type="PANTHER" id="PTHR12599:SF0">
    <property type="entry name" value="PTERIN-4-ALPHA-CARBINOLAMINE DEHYDRATASE"/>
    <property type="match status" value="1"/>
</dbReference>